<sequence length="266" mass="29366">MSVSLSVAVMAHPKRRHFVAELTAALDVEAPVVWDERNDRWDTGRRSLLAHDPQASHHLVVQDDAVVCRDLAAAAARAAEAAGERPVALYTGRVRPYRARVAQAIEGARAAGATWLEMEGPWWGVALVIPTAHIPDLVAWGDGRPDVPNYDKRIARWYGHQGIACWYSIPSLVDHRSVAENPSLVPGRTGDRHAHCFIGHGSSGLDVEWSTWAFRAAQEERDLRRQVREARRDQKIQARRLRLEARAARAARPRVVSADAGAGNTG</sequence>
<dbReference type="EMBL" id="FOLM01000010">
    <property type="protein sequence ID" value="SFD14356.1"/>
    <property type="molecule type" value="Genomic_DNA"/>
</dbReference>
<evidence type="ECO:0000313" key="2">
    <source>
        <dbReference type="Proteomes" id="UP000199207"/>
    </source>
</evidence>
<evidence type="ECO:0008006" key="3">
    <source>
        <dbReference type="Google" id="ProtNLM"/>
    </source>
</evidence>
<dbReference type="STRING" id="910347.SAMN05421773_110111"/>
<gene>
    <name evidence="1" type="ORF">SAMN05421773_110111</name>
</gene>
<organism evidence="1 2">
    <name type="scientific">Streptomyces aidingensis</name>
    <dbReference type="NCBI Taxonomy" id="910347"/>
    <lineage>
        <taxon>Bacteria</taxon>
        <taxon>Bacillati</taxon>
        <taxon>Actinomycetota</taxon>
        <taxon>Actinomycetes</taxon>
        <taxon>Kitasatosporales</taxon>
        <taxon>Streptomycetaceae</taxon>
        <taxon>Streptomyces</taxon>
    </lineage>
</organism>
<evidence type="ECO:0000313" key="1">
    <source>
        <dbReference type="EMBL" id="SFD14356.1"/>
    </source>
</evidence>
<dbReference type="OrthoDB" id="5084266at2"/>
<protein>
    <recommendedName>
        <fullName evidence="3">Glycosyltransferase</fullName>
    </recommendedName>
</protein>
<proteinExistence type="predicted"/>
<reference evidence="1 2" key="1">
    <citation type="submission" date="2016-10" db="EMBL/GenBank/DDBJ databases">
        <authorList>
            <person name="de Groot N.N."/>
        </authorList>
    </citation>
    <scope>NUCLEOTIDE SEQUENCE [LARGE SCALE GENOMIC DNA]</scope>
    <source>
        <strain evidence="1 2">CGMCC 4.5739</strain>
    </source>
</reference>
<dbReference type="RefSeq" id="WP_139238363.1">
    <property type="nucleotide sequence ID" value="NZ_FOLM01000010.1"/>
</dbReference>
<keyword evidence="2" id="KW-1185">Reference proteome</keyword>
<dbReference type="AlphaFoldDB" id="A0A1I1PWU2"/>
<dbReference type="Proteomes" id="UP000199207">
    <property type="component" value="Unassembled WGS sequence"/>
</dbReference>
<accession>A0A1I1PWU2</accession>
<name>A0A1I1PWU2_9ACTN</name>